<sequence length="249" mass="26066">TSPTSAIRAKRRIYARAGLPDLEADAQLSQLLAGGTADDAAARVAATYVAPDGSRWADADEPVEFAPLLPRAREDDGWTVLVPSSASFSVPSTAPSALGPIQSPALPLPPSPALAPHNPPLLAIPARARGGGPSAYADARAFIAPFPPKSPRSYVFTAPRRTRRRPAPLQLPLPAPTPRRPTASPSPRAAFLADSFNPARAPTALVPLAPALGSPTVVVPVPVEAEALRPRPAKKASRVNLRGIFKRRD</sequence>
<reference evidence="1" key="2">
    <citation type="journal article" date="2022" name="New Phytol.">
        <title>Evolutionary transition to the ectomycorrhizal habit in the genomes of a hyperdiverse lineage of mushroom-forming fungi.</title>
        <authorList>
            <person name="Looney B."/>
            <person name="Miyauchi S."/>
            <person name="Morin E."/>
            <person name="Drula E."/>
            <person name="Courty P.E."/>
            <person name="Kohler A."/>
            <person name="Kuo A."/>
            <person name="LaButti K."/>
            <person name="Pangilinan J."/>
            <person name="Lipzen A."/>
            <person name="Riley R."/>
            <person name="Andreopoulos W."/>
            <person name="He G."/>
            <person name="Johnson J."/>
            <person name="Nolan M."/>
            <person name="Tritt A."/>
            <person name="Barry K.W."/>
            <person name="Grigoriev I.V."/>
            <person name="Nagy L.G."/>
            <person name="Hibbett D."/>
            <person name="Henrissat B."/>
            <person name="Matheny P.B."/>
            <person name="Labbe J."/>
            <person name="Martin F.M."/>
        </authorList>
    </citation>
    <scope>NUCLEOTIDE SEQUENCE</scope>
    <source>
        <strain evidence="1">EC-137</strain>
    </source>
</reference>
<proteinExistence type="predicted"/>
<protein>
    <submittedName>
        <fullName evidence="1">Uncharacterized protein</fullName>
    </submittedName>
</protein>
<organism evidence="1 2">
    <name type="scientific">Vararia minispora EC-137</name>
    <dbReference type="NCBI Taxonomy" id="1314806"/>
    <lineage>
        <taxon>Eukaryota</taxon>
        <taxon>Fungi</taxon>
        <taxon>Dikarya</taxon>
        <taxon>Basidiomycota</taxon>
        <taxon>Agaricomycotina</taxon>
        <taxon>Agaricomycetes</taxon>
        <taxon>Russulales</taxon>
        <taxon>Lachnocladiaceae</taxon>
        <taxon>Vararia</taxon>
    </lineage>
</organism>
<feature type="non-terminal residue" evidence="1">
    <location>
        <position position="1"/>
    </location>
</feature>
<gene>
    <name evidence="1" type="ORF">K488DRAFT_92802</name>
</gene>
<dbReference type="EMBL" id="MU274776">
    <property type="protein sequence ID" value="KAI0026345.1"/>
    <property type="molecule type" value="Genomic_DNA"/>
</dbReference>
<evidence type="ECO:0000313" key="1">
    <source>
        <dbReference type="EMBL" id="KAI0026345.1"/>
    </source>
</evidence>
<reference evidence="1" key="1">
    <citation type="submission" date="2021-02" db="EMBL/GenBank/DDBJ databases">
        <authorList>
            <consortium name="DOE Joint Genome Institute"/>
            <person name="Ahrendt S."/>
            <person name="Looney B.P."/>
            <person name="Miyauchi S."/>
            <person name="Morin E."/>
            <person name="Drula E."/>
            <person name="Courty P.E."/>
            <person name="Chicoki N."/>
            <person name="Fauchery L."/>
            <person name="Kohler A."/>
            <person name="Kuo A."/>
            <person name="Labutti K."/>
            <person name="Pangilinan J."/>
            <person name="Lipzen A."/>
            <person name="Riley R."/>
            <person name="Andreopoulos W."/>
            <person name="He G."/>
            <person name="Johnson J."/>
            <person name="Barry K.W."/>
            <person name="Grigoriev I.V."/>
            <person name="Nagy L."/>
            <person name="Hibbett D."/>
            <person name="Henrissat B."/>
            <person name="Matheny P.B."/>
            <person name="Labbe J."/>
            <person name="Martin F."/>
        </authorList>
    </citation>
    <scope>NUCLEOTIDE SEQUENCE</scope>
    <source>
        <strain evidence="1">EC-137</strain>
    </source>
</reference>
<dbReference type="Proteomes" id="UP000814128">
    <property type="component" value="Unassembled WGS sequence"/>
</dbReference>
<accession>A0ACB8Q3R7</accession>
<evidence type="ECO:0000313" key="2">
    <source>
        <dbReference type="Proteomes" id="UP000814128"/>
    </source>
</evidence>
<keyword evidence="2" id="KW-1185">Reference proteome</keyword>
<comment type="caution">
    <text evidence="1">The sequence shown here is derived from an EMBL/GenBank/DDBJ whole genome shotgun (WGS) entry which is preliminary data.</text>
</comment>
<name>A0ACB8Q3R7_9AGAM</name>